<evidence type="ECO:0000256" key="5">
    <source>
        <dbReference type="ARBA" id="ARBA00009549"/>
    </source>
</evidence>
<accession>A0A7R5L1H5</accession>
<comment type="subcellular location">
    <subcellularLocation>
        <location evidence="4">Chromosome</location>
        <location evidence="4">Centromere</location>
        <location evidence="4">Kinetochore</location>
    </subcellularLocation>
    <subcellularLocation>
        <location evidence="2">Cytoplasm</location>
        <location evidence="2">Cytoskeleton</location>
        <location evidence="2">Microtubule organizing center</location>
        <location evidence="2">Centrosome</location>
    </subcellularLocation>
    <subcellularLocation>
        <location evidence="1">Cytoplasm</location>
        <location evidence="1">Cytoskeleton</location>
        <location evidence="1">Spindle</location>
    </subcellularLocation>
    <subcellularLocation>
        <location evidence="3">Golgi apparatus</location>
        <location evidence="3">trans-Golgi network</location>
    </subcellularLocation>
</comment>
<evidence type="ECO:0000256" key="8">
    <source>
        <dbReference type="ARBA" id="ARBA00022618"/>
    </source>
</evidence>
<dbReference type="PANTHER" id="PTHR21567:SF30">
    <property type="entry name" value="CLIP-ASSOCIATING PROTEIN 2"/>
    <property type="match status" value="1"/>
</dbReference>
<dbReference type="InterPro" id="IPR048491">
    <property type="entry name" value="XMAP215_CLASP_TOG"/>
</dbReference>
<dbReference type="FunFam" id="1.25.10.10:FF:000001">
    <property type="entry name" value="CLIP-associating protein 1 isoform 2"/>
    <property type="match status" value="1"/>
</dbReference>
<feature type="compositionally biased region" description="Low complexity" evidence="17">
    <location>
        <begin position="549"/>
        <end position="570"/>
    </location>
</feature>
<dbReference type="GO" id="GO:0045180">
    <property type="term" value="C:basal cortex"/>
    <property type="evidence" value="ECO:0007669"/>
    <property type="project" value="TreeGrafter"/>
</dbReference>
<keyword evidence="19" id="KW-1185">Reference proteome</keyword>
<dbReference type="PANTHER" id="PTHR21567">
    <property type="entry name" value="CLASP"/>
    <property type="match status" value="1"/>
</dbReference>
<dbReference type="CTD" id="23122"/>
<keyword evidence="16" id="KW-0137">Centromere</keyword>
<evidence type="ECO:0000256" key="10">
    <source>
        <dbReference type="ARBA" id="ARBA00022737"/>
    </source>
</evidence>
<evidence type="ECO:0000256" key="12">
    <source>
        <dbReference type="ARBA" id="ARBA00022838"/>
    </source>
</evidence>
<evidence type="ECO:0000256" key="6">
    <source>
        <dbReference type="ARBA" id="ARBA00022454"/>
    </source>
</evidence>
<dbReference type="FunFam" id="1.25.10.10:FF:000031">
    <property type="entry name" value="CLIP-associating protein 1 isoform 2"/>
    <property type="match status" value="1"/>
</dbReference>
<feature type="compositionally biased region" description="Gly residues" evidence="17">
    <location>
        <begin position="280"/>
        <end position="294"/>
    </location>
</feature>
<dbReference type="InterPro" id="IPR034085">
    <property type="entry name" value="TOG"/>
</dbReference>
<evidence type="ECO:0000256" key="15">
    <source>
        <dbReference type="ARBA" id="ARBA00023306"/>
    </source>
</evidence>
<feature type="region of interest" description="Disordered" evidence="17">
    <location>
        <begin position="242"/>
        <end position="294"/>
    </location>
</feature>
<dbReference type="GO" id="GO:0005881">
    <property type="term" value="C:cytoplasmic microtubule"/>
    <property type="evidence" value="ECO:0007669"/>
    <property type="project" value="TreeGrafter"/>
</dbReference>
<feature type="region of interest" description="Disordered" evidence="17">
    <location>
        <begin position="640"/>
        <end position="781"/>
    </location>
</feature>
<feature type="domain" description="TOG" evidence="18">
    <location>
        <begin position="7"/>
        <end position="232"/>
    </location>
</feature>
<dbReference type="SMART" id="SM01349">
    <property type="entry name" value="TOG"/>
    <property type="match status" value="4"/>
</dbReference>
<evidence type="ECO:0000256" key="16">
    <source>
        <dbReference type="ARBA" id="ARBA00023328"/>
    </source>
</evidence>
<dbReference type="FunFam" id="1.25.10.10:FF:000005">
    <property type="entry name" value="CLIP-associating protein 1 isoform 2"/>
    <property type="match status" value="1"/>
</dbReference>
<feature type="compositionally biased region" description="Polar residues" evidence="17">
    <location>
        <begin position="1216"/>
        <end position="1233"/>
    </location>
</feature>
<dbReference type="Pfam" id="PF12348">
    <property type="entry name" value="CLASP_N"/>
    <property type="match status" value="1"/>
</dbReference>
<gene>
    <name evidence="20" type="primary">CLASP2</name>
</gene>
<evidence type="ECO:0000256" key="11">
    <source>
        <dbReference type="ARBA" id="ARBA00022776"/>
    </source>
</evidence>
<evidence type="ECO:0000256" key="9">
    <source>
        <dbReference type="ARBA" id="ARBA00022701"/>
    </source>
</evidence>
<dbReference type="GO" id="GO:0005876">
    <property type="term" value="C:spindle microtubule"/>
    <property type="evidence" value="ECO:0007669"/>
    <property type="project" value="TreeGrafter"/>
</dbReference>
<evidence type="ECO:0000259" key="18">
    <source>
        <dbReference type="SMART" id="SM01349"/>
    </source>
</evidence>
<keyword evidence="15" id="KW-0131">Cell cycle</keyword>
<comment type="similarity">
    <text evidence="5">Belongs to the CLASP family.</text>
</comment>
<keyword evidence="6" id="KW-0158">Chromosome</keyword>
<keyword evidence="14" id="KW-0206">Cytoskeleton</keyword>
<dbReference type="GO" id="GO:0008017">
    <property type="term" value="F:microtubule binding"/>
    <property type="evidence" value="ECO:0007669"/>
    <property type="project" value="TreeGrafter"/>
</dbReference>
<dbReference type="SUPFAM" id="SSF48371">
    <property type="entry name" value="ARM repeat"/>
    <property type="match status" value="2"/>
</dbReference>
<dbReference type="Gene3D" id="1.25.10.10">
    <property type="entry name" value="Leucine-rich Repeat Variant"/>
    <property type="match status" value="4"/>
</dbReference>
<feature type="compositionally biased region" description="Polar residues" evidence="17">
    <location>
        <begin position="652"/>
        <end position="664"/>
    </location>
</feature>
<dbReference type="GeneID" id="113992157"/>
<feature type="region of interest" description="Disordered" evidence="17">
    <location>
        <begin position="1216"/>
        <end position="1242"/>
    </location>
</feature>
<evidence type="ECO:0000313" key="20">
    <source>
        <dbReference type="RefSeq" id="XP_039244248.1"/>
    </source>
</evidence>
<dbReference type="RefSeq" id="XP_039244248.1">
    <property type="nucleotide sequence ID" value="XM_039388314.1"/>
</dbReference>
<keyword evidence="13" id="KW-0333">Golgi apparatus</keyword>
<keyword evidence="12" id="KW-0995">Kinetochore</keyword>
<dbReference type="Proteomes" id="UP000504627">
    <property type="component" value="Unplaced"/>
</dbReference>
<reference evidence="20" key="1">
    <citation type="submission" date="2025-08" db="UniProtKB">
        <authorList>
            <consortium name="RefSeq"/>
        </authorList>
    </citation>
    <scope>IDENTIFICATION</scope>
    <source>
        <tissue evidence="20">Muscle</tissue>
    </source>
</reference>
<evidence type="ECO:0000256" key="4">
    <source>
        <dbReference type="ARBA" id="ARBA00004629"/>
    </source>
</evidence>
<evidence type="ECO:0000313" key="19">
    <source>
        <dbReference type="Proteomes" id="UP000504627"/>
    </source>
</evidence>
<dbReference type="InterPro" id="IPR057546">
    <property type="entry name" value="HEAT_GCN1"/>
</dbReference>
<keyword evidence="9" id="KW-0493">Microtubule</keyword>
<feature type="compositionally biased region" description="Low complexity" evidence="17">
    <location>
        <begin position="675"/>
        <end position="702"/>
    </location>
</feature>
<keyword evidence="8" id="KW-0132">Cell division</keyword>
<evidence type="ECO:0000256" key="2">
    <source>
        <dbReference type="ARBA" id="ARBA00004300"/>
    </source>
</evidence>
<keyword evidence="7" id="KW-0963">Cytoplasm</keyword>
<dbReference type="GO" id="GO:0090307">
    <property type="term" value="P:mitotic spindle assembly"/>
    <property type="evidence" value="ECO:0007669"/>
    <property type="project" value="TreeGrafter"/>
</dbReference>
<dbReference type="InterPro" id="IPR011989">
    <property type="entry name" value="ARM-like"/>
</dbReference>
<keyword evidence="11" id="KW-0498">Mitosis</keyword>
<dbReference type="Pfam" id="PF23271">
    <property type="entry name" value="HEAT_GCN1"/>
    <property type="match status" value="1"/>
</dbReference>
<organism evidence="19 20">
    <name type="scientific">Pipra filicauda</name>
    <name type="common">Wire-tailed manakin</name>
    <dbReference type="NCBI Taxonomy" id="649802"/>
    <lineage>
        <taxon>Eukaryota</taxon>
        <taxon>Metazoa</taxon>
        <taxon>Chordata</taxon>
        <taxon>Craniata</taxon>
        <taxon>Vertebrata</taxon>
        <taxon>Euteleostomi</taxon>
        <taxon>Archelosauria</taxon>
        <taxon>Archosauria</taxon>
        <taxon>Dinosauria</taxon>
        <taxon>Saurischia</taxon>
        <taxon>Theropoda</taxon>
        <taxon>Coelurosauria</taxon>
        <taxon>Aves</taxon>
        <taxon>Neognathae</taxon>
        <taxon>Neoaves</taxon>
        <taxon>Telluraves</taxon>
        <taxon>Australaves</taxon>
        <taxon>Passeriformes</taxon>
        <taxon>Pipridae</taxon>
        <taxon>Pipra</taxon>
    </lineage>
</organism>
<dbReference type="GO" id="GO:0007026">
    <property type="term" value="P:negative regulation of microtubule depolymerization"/>
    <property type="evidence" value="ECO:0007669"/>
    <property type="project" value="UniProtKB-ARBA"/>
</dbReference>
<dbReference type="GO" id="GO:0000776">
    <property type="term" value="C:kinetochore"/>
    <property type="evidence" value="ECO:0007669"/>
    <property type="project" value="UniProtKB-KW"/>
</dbReference>
<dbReference type="GO" id="GO:0040001">
    <property type="term" value="P:establishment of mitotic spindle localization"/>
    <property type="evidence" value="ECO:0007669"/>
    <property type="project" value="TreeGrafter"/>
</dbReference>
<evidence type="ECO:0000256" key="3">
    <source>
        <dbReference type="ARBA" id="ARBA00004601"/>
    </source>
</evidence>
<name>A0A7R5L1H5_9PASS</name>
<evidence type="ECO:0000256" key="1">
    <source>
        <dbReference type="ARBA" id="ARBA00004186"/>
    </source>
</evidence>
<dbReference type="Pfam" id="PF21040">
    <property type="entry name" value="CEP104-like_TOG"/>
    <property type="match status" value="1"/>
</dbReference>
<feature type="region of interest" description="Disordered" evidence="17">
    <location>
        <begin position="547"/>
        <end position="601"/>
    </location>
</feature>
<dbReference type="GO" id="GO:0030010">
    <property type="term" value="P:establishment of cell polarity"/>
    <property type="evidence" value="ECO:0007669"/>
    <property type="project" value="UniProtKB-ARBA"/>
</dbReference>
<dbReference type="GO" id="GO:0051301">
    <property type="term" value="P:cell division"/>
    <property type="evidence" value="ECO:0007669"/>
    <property type="project" value="UniProtKB-KW"/>
</dbReference>
<feature type="region of interest" description="Disordered" evidence="17">
    <location>
        <begin position="1101"/>
        <end position="1151"/>
    </location>
</feature>
<evidence type="ECO:0000256" key="14">
    <source>
        <dbReference type="ARBA" id="ARBA00023212"/>
    </source>
</evidence>
<evidence type="ECO:0000256" key="7">
    <source>
        <dbReference type="ARBA" id="ARBA00022490"/>
    </source>
</evidence>
<evidence type="ECO:0000256" key="13">
    <source>
        <dbReference type="ARBA" id="ARBA00023034"/>
    </source>
</evidence>
<keyword evidence="10" id="KW-0677">Repeat</keyword>
<dbReference type="InterPro" id="IPR024395">
    <property type="entry name" value="CLASP_N_dom"/>
</dbReference>
<dbReference type="InterPro" id="IPR016024">
    <property type="entry name" value="ARM-type_fold"/>
</dbReference>
<dbReference type="GO" id="GO:0005813">
    <property type="term" value="C:centrosome"/>
    <property type="evidence" value="ECO:0007669"/>
    <property type="project" value="UniProtKB-SubCell"/>
</dbReference>
<feature type="domain" description="TOG" evidence="18">
    <location>
        <begin position="871"/>
        <end position="1108"/>
    </location>
</feature>
<evidence type="ECO:0000256" key="17">
    <source>
        <dbReference type="SAM" id="MobiDB-lite"/>
    </source>
</evidence>
<feature type="domain" description="TOG" evidence="18">
    <location>
        <begin position="317"/>
        <end position="550"/>
    </location>
</feature>
<proteinExistence type="inferred from homology"/>
<protein>
    <submittedName>
        <fullName evidence="20">CLIP-associating protein 2 isoform X14</fullName>
    </submittedName>
</protein>
<sequence length="1517" mass="166044">MEPAGMDYFCDQVQQKDVGRRMQVGQELLEYLSDPARSPDLEQDQQRLDKVIDELTAWVNSSNFKVALLGLDVLGAFVDRLSGRFKAYIGTVLMPLIDRMGDAKDQVREQAQNLILKLMDEAAPPMYIWERLAVGFKHKNYRSREGVCLCLVATLNIYGAQPLILSKLVPHLCIAFGDSNSQVRDAAILAIVEVYRHVGEKVRIDLAKRGIPPGRLQTIFTKFDEVRNSGNMILSSVSDKSFDDEESVDGNRPSSAASAFKVPAPKKPGNPPNSARKPGSAGGPKVGGSSKEGGAGAVDEDDFIKAFTDVPAVQIYSSRELEETLNKIREILSDDKHDWDQRTNALKKVRSLLVAGAAQYDGFFQHLRLLDGAFKLSAKDLRSQVVREACITVAHLSTVLGNKFDHGAEAIVPTLFNLVPNSAKVMATSGCAAIRFIIRHTHVPRLIPLITSNCTSKSVAVRRRSFEFLDLLLQEWQTHSLERHAAVLVETIKKGIHDADAEARVEARKAYIGLRNHFPSEAETLYNSLEPPYQRSLQTYLKNSGSIASLPQSDRSSSSSQESLNRPLSSKWSAASPASFAGRVSGSSKGVPSPGTLQRSRSDIDVNAAAGAKARHAAGQTAGAGRLSAAGLPPGSYASLGTASEDGRVRTKLSTPSVGIGNSKTDSRGRSRTKVVSQSQPGSRSGSPGRVLTTTTLSTMNTGVQRVLVNPAAAQKRSKIPRSQGCSREASPSRLSVARGSRIPRPSVSQGCSREASRESSRDTSPVRSFPPLASRHHSRSTGALYAPDAYGATGTGFGISQSSRLSSSVSAMRVLNTGSDVEEAVADALKKPVRRRYESYGMYSDDDANSDASSACSERSYSSRNGSIPTYMRQTEDVAEVLNRCASTNWSERKEGLLGLQNLLKNQRTLSRVELKRLCEIFTRMFADPHSKVFSMFLETLVDFIQVHKEDLQDWLFVLLTQLLKKMGADLLGSVQAKVQKALDVTRESFPNDLQFSILMRFTVDQTQTPSLKVKVAILKYIETLAQQMDPGDFVNSSETRLAVSRIITWTTEPKSSDVRKAAQSVLISLFELNTPEFTMLLGALPKTFQDGATKLLHNHLRNTGNSGQGSMGSPLTRPTPRSPASWSSPLTSPTNTSQNTLSPSAFDYDTENMNSEDIYSSLRGVTEAIQNFSFRSQEDMNEPVKRDAKKDDGDSICSASGIVDIRAGSGVSDTGRTALDNKTSLLNTMPPHSSPRSRDYNPYNYSDGIGPFNKSALKEAMFDDDAEQFPDEPSMDHSDLVAELLKELSNHNERVEERKAALYELMKLTPEESFSVWDEHFKTILLLLLETLGDKEHAIRALALKVLREILRNQPARFKNYAELTIMKTLEAHKDPHKEVVRSAEEAASMLATSISPDQCIKVLCPIIQTADYPINLAAIKMQTKVIERVSKETLTQLLPEIVPGLIQGYDNSESSVRKACVFCLVAIHAVIGDELKPHLSQLTGSKMKLLNLYIKRAQTGSGAGDTAADMSGQS</sequence>
<dbReference type="Pfam" id="PF21041">
    <property type="entry name" value="XMAP215_CLASP_TOG"/>
    <property type="match status" value="1"/>
</dbReference>
<dbReference type="FunFam" id="1.25.10.10:FF:000006">
    <property type="entry name" value="CLIP-associating protein 1 isoform 2"/>
    <property type="match status" value="1"/>
</dbReference>
<dbReference type="GO" id="GO:0072686">
    <property type="term" value="C:mitotic spindle"/>
    <property type="evidence" value="ECO:0007669"/>
    <property type="project" value="TreeGrafter"/>
</dbReference>
<feature type="compositionally biased region" description="Low complexity" evidence="17">
    <location>
        <begin position="582"/>
        <end position="595"/>
    </location>
</feature>
<dbReference type="GO" id="GO:0005794">
    <property type="term" value="C:Golgi apparatus"/>
    <property type="evidence" value="ECO:0007669"/>
    <property type="project" value="UniProtKB-SubCell"/>
</dbReference>
<feature type="domain" description="TOG" evidence="18">
    <location>
        <begin position="1273"/>
        <end position="1506"/>
    </location>
</feature>
<feature type="compositionally biased region" description="Polar residues" evidence="17">
    <location>
        <begin position="1124"/>
        <end position="1145"/>
    </location>
</feature>